<keyword evidence="3" id="KW-1185">Reference proteome</keyword>
<dbReference type="OrthoDB" id="7322641at2"/>
<protein>
    <submittedName>
        <fullName evidence="2">Uncharacterized protein</fullName>
    </submittedName>
</protein>
<feature type="signal peptide" evidence="1">
    <location>
        <begin position="1"/>
        <end position="33"/>
    </location>
</feature>
<evidence type="ECO:0000256" key="1">
    <source>
        <dbReference type="SAM" id="SignalP"/>
    </source>
</evidence>
<feature type="chain" id="PRO_5021322965" evidence="1">
    <location>
        <begin position="34"/>
        <end position="169"/>
    </location>
</feature>
<evidence type="ECO:0000313" key="3">
    <source>
        <dbReference type="Proteomes" id="UP000318709"/>
    </source>
</evidence>
<reference evidence="2 3" key="1">
    <citation type="submission" date="2019-03" db="EMBL/GenBank/DDBJ databases">
        <title>The complete genome sequence of Swingsia_sp. F3b2 LMG30590(T).</title>
        <authorList>
            <person name="Chua K.-O."/>
            <person name="Chan K.-G."/>
            <person name="See-Too W.-S."/>
        </authorList>
    </citation>
    <scope>NUCLEOTIDE SEQUENCE [LARGE SCALE GENOMIC DNA]</scope>
    <source>
        <strain evidence="2 3">F3b2</strain>
    </source>
</reference>
<sequence>MNLQKPYPFKKLALACFAALSFTALTLPPTAWAQECGAVIYENSGNIIGTISPNGRIYGNSGNIIRTISPNGRIYGNSGNIIGTISPNGRIYENSGNIIGTISPNGRIYENSGNIIGTISPNGRIYENSGNIIGTISPNGPHSLLTNADKMAAIMFFQKQLWPSLNMKL</sequence>
<accession>A0A4Y6U9K7</accession>
<name>A0A4Y6U9K7_9PROT</name>
<keyword evidence="1" id="KW-0732">Signal</keyword>
<dbReference type="EMBL" id="CP038231">
    <property type="protein sequence ID" value="QDH14159.1"/>
    <property type="molecule type" value="Genomic_DNA"/>
</dbReference>
<gene>
    <name evidence="2" type="ORF">E3E12_08110</name>
</gene>
<dbReference type="InterPro" id="IPR048910">
    <property type="entry name" value="Bflower_2"/>
</dbReference>
<dbReference type="Proteomes" id="UP000318709">
    <property type="component" value="Chromosome"/>
</dbReference>
<dbReference type="AlphaFoldDB" id="A0A4Y6U9K7"/>
<dbReference type="Pfam" id="PF21785">
    <property type="entry name" value="Bflower_2"/>
    <property type="match status" value="1"/>
</dbReference>
<proteinExistence type="predicted"/>
<dbReference type="RefSeq" id="WP_141443863.1">
    <property type="nucleotide sequence ID" value="NZ_CP038231.1"/>
</dbReference>
<dbReference type="KEGG" id="swf:E3E12_08110"/>
<evidence type="ECO:0000313" key="2">
    <source>
        <dbReference type="EMBL" id="QDH14159.1"/>
    </source>
</evidence>
<organism evidence="2 3">
    <name type="scientific">Formicincola oecophyllae</name>
    <dbReference type="NCBI Taxonomy" id="2558361"/>
    <lineage>
        <taxon>Bacteria</taxon>
        <taxon>Pseudomonadati</taxon>
        <taxon>Pseudomonadota</taxon>
        <taxon>Alphaproteobacteria</taxon>
        <taxon>Acetobacterales</taxon>
        <taxon>Acetobacteraceae</taxon>
        <taxon>Formicincola</taxon>
    </lineage>
</organism>